<feature type="transmembrane region" description="Helical" evidence="5">
    <location>
        <begin position="392"/>
        <end position="410"/>
    </location>
</feature>
<dbReference type="Gene3D" id="3.40.50.150">
    <property type="entry name" value="Vaccinia Virus protein VP39"/>
    <property type="match status" value="1"/>
</dbReference>
<gene>
    <name evidence="7" type="ORF">V4F39_04915</name>
</gene>
<evidence type="ECO:0000313" key="7">
    <source>
        <dbReference type="EMBL" id="MEF7613245.1"/>
    </source>
</evidence>
<name>A0AAW9Q7Q3_9BURK</name>
<dbReference type="EMBL" id="JAZIBG010000017">
    <property type="protein sequence ID" value="MEF7613245.1"/>
    <property type="molecule type" value="Genomic_DNA"/>
</dbReference>
<accession>A0AAW9Q7Q3</accession>
<feature type="active site" description="Proton acceptor" evidence="4">
    <location>
        <position position="575"/>
    </location>
</feature>
<keyword evidence="5" id="KW-1133">Transmembrane helix</keyword>
<evidence type="ECO:0000256" key="4">
    <source>
        <dbReference type="PROSITE-ProRule" id="PRU00354"/>
    </source>
</evidence>
<feature type="transmembrane region" description="Helical" evidence="5">
    <location>
        <begin position="417"/>
        <end position="435"/>
    </location>
</feature>
<dbReference type="GO" id="GO:0006596">
    <property type="term" value="P:polyamine biosynthetic process"/>
    <property type="evidence" value="ECO:0007669"/>
    <property type="project" value="UniProtKB-UniRule"/>
</dbReference>
<sequence>MNMRWRLALGLMLASGFAGLGYQIVWTHQSALWLGHETAGVLAVVAAFFGGLAAGALALGRRIERSPRPGRWYAGCEAVIGLWSLVLAGLMAPVSGGLLRLTGPQPSAGWQWAVAFLGTFVLLLPATAAMGATLPAMERALSAWRRQGSAIAVLYAGNTLGAVLGVLASAFWLVPAYGLSRTALVCAVLNLLCAAAALRLFPAAAAAPAAPPATVPAPGVLPLLAATGLLGIGYEVLVVRVLSQVAENTVYTFAMLLAVYLVGTAAGAAFYQRRLVGRGGDAGLLRDRLLWALAAACLLGTASLWGAELLKAVAVQRLGAGMAAALAAEAVLAAAAFLLPTFVMGALFSHLAIQARAAGIGFGRALGVNTLGAAAAPLLFGVLLVPAFGPKAALLLVVGGYLALCSMRAWSTLPSWAALAAVLGLAVAAPPLAFVEVPEGGRIVSYREGAMAAVSVVEDAQGVSRLRINNRQQEGSSSTLLADARQALLPLLLHPAPRRALFLGLGTGMTASSAAQDRMLQVDAVELLPEVIEASAHFSQPFVDGGAASRLHLMAADARRFVRATDRRYDLIVSDNFHPARSGSGALYTVEHFEAVRGRLAPGGLFCQWLPLHQLDLPTLRSIVRAFTEVYPGGWALLATHSLDTPVLGLVARRDAARFDVAQVRDRLAHAALPHGPAEFGLPDEYALLGSFVAGPRALRQFAGHAPVNTDDHPVVAYRAPRITYAPDSLPRERLVALLHALSIEPSELTDDAGVARRLAAYWSARDLFIEVGRNVQPTADVHRMLAQVRVPLLAVLRTSPDFRPAYDPLLQMAGALARSDAPAAQALFTELAALQPARPEAREALRAMAGRPAPPLP</sequence>
<dbReference type="InterPro" id="IPR030374">
    <property type="entry name" value="PABS"/>
</dbReference>
<dbReference type="Pfam" id="PF01564">
    <property type="entry name" value="Spermine_synth"/>
    <property type="match status" value="1"/>
</dbReference>
<proteinExistence type="inferred from homology"/>
<reference evidence="7 8" key="1">
    <citation type="submission" date="2024-02" db="EMBL/GenBank/DDBJ databases">
        <title>Genome sequence of Aquincola sp. MAHUQ-54.</title>
        <authorList>
            <person name="Huq M.A."/>
        </authorList>
    </citation>
    <scope>NUCLEOTIDE SEQUENCE [LARGE SCALE GENOMIC DNA]</scope>
    <source>
        <strain evidence="7 8">MAHUQ-54</strain>
    </source>
</reference>
<dbReference type="PANTHER" id="PTHR43317:SF1">
    <property type="entry name" value="THERMOSPERMINE SYNTHASE ACAULIS5"/>
    <property type="match status" value="1"/>
</dbReference>
<dbReference type="NCBIfam" id="NF037959">
    <property type="entry name" value="MFS_SpdSyn"/>
    <property type="match status" value="1"/>
</dbReference>
<evidence type="ECO:0000259" key="6">
    <source>
        <dbReference type="PROSITE" id="PS51006"/>
    </source>
</evidence>
<feature type="transmembrane region" description="Helical" evidence="5">
    <location>
        <begin position="213"/>
        <end position="237"/>
    </location>
</feature>
<keyword evidence="3 4" id="KW-0620">Polyamine biosynthesis</keyword>
<feature type="transmembrane region" description="Helical" evidence="5">
    <location>
        <begin position="149"/>
        <end position="173"/>
    </location>
</feature>
<organism evidence="7 8">
    <name type="scientific">Aquincola agrisoli</name>
    <dbReference type="NCBI Taxonomy" id="3119538"/>
    <lineage>
        <taxon>Bacteria</taxon>
        <taxon>Pseudomonadati</taxon>
        <taxon>Pseudomonadota</taxon>
        <taxon>Betaproteobacteria</taxon>
        <taxon>Burkholderiales</taxon>
        <taxon>Sphaerotilaceae</taxon>
        <taxon>Aquincola</taxon>
    </lineage>
</organism>
<keyword evidence="5" id="KW-0472">Membrane</keyword>
<keyword evidence="2 4" id="KW-0808">Transferase</keyword>
<dbReference type="SUPFAM" id="SSF53335">
    <property type="entry name" value="S-adenosyl-L-methionine-dependent methyltransferases"/>
    <property type="match status" value="1"/>
</dbReference>
<feature type="transmembrane region" description="Helical" evidence="5">
    <location>
        <begin position="365"/>
        <end position="386"/>
    </location>
</feature>
<evidence type="ECO:0000256" key="5">
    <source>
        <dbReference type="SAM" id="Phobius"/>
    </source>
</evidence>
<dbReference type="CDD" id="cd02440">
    <property type="entry name" value="AdoMet_MTases"/>
    <property type="match status" value="1"/>
</dbReference>
<dbReference type="PROSITE" id="PS51006">
    <property type="entry name" value="PABS_2"/>
    <property type="match status" value="1"/>
</dbReference>
<dbReference type="PANTHER" id="PTHR43317">
    <property type="entry name" value="THERMOSPERMINE SYNTHASE ACAULIS5"/>
    <property type="match status" value="1"/>
</dbReference>
<dbReference type="GO" id="GO:0016740">
    <property type="term" value="F:transferase activity"/>
    <property type="evidence" value="ECO:0007669"/>
    <property type="project" value="UniProtKB-UniRule"/>
</dbReference>
<evidence type="ECO:0000313" key="8">
    <source>
        <dbReference type="Proteomes" id="UP001336250"/>
    </source>
</evidence>
<feature type="transmembrane region" description="Helical" evidence="5">
    <location>
        <begin position="290"/>
        <end position="310"/>
    </location>
</feature>
<dbReference type="Proteomes" id="UP001336250">
    <property type="component" value="Unassembled WGS sequence"/>
</dbReference>
<dbReference type="AlphaFoldDB" id="A0AAW9Q7Q3"/>
<evidence type="ECO:0000256" key="3">
    <source>
        <dbReference type="ARBA" id="ARBA00023115"/>
    </source>
</evidence>
<keyword evidence="5" id="KW-0812">Transmembrane</keyword>
<feature type="transmembrane region" description="Helical" evidence="5">
    <location>
        <begin position="330"/>
        <end position="353"/>
    </location>
</feature>
<keyword evidence="8" id="KW-1185">Reference proteome</keyword>
<feature type="transmembrane region" description="Helical" evidence="5">
    <location>
        <begin position="112"/>
        <end position="137"/>
    </location>
</feature>
<protein>
    <submittedName>
        <fullName evidence="7">Fused MFS/spermidine synthase</fullName>
    </submittedName>
</protein>
<feature type="transmembrane region" description="Helical" evidence="5">
    <location>
        <begin position="249"/>
        <end position="270"/>
    </location>
</feature>
<dbReference type="InterPro" id="IPR029063">
    <property type="entry name" value="SAM-dependent_MTases_sf"/>
</dbReference>
<dbReference type="RefSeq" id="WP_332288190.1">
    <property type="nucleotide sequence ID" value="NZ_JAZIBG010000017.1"/>
</dbReference>
<comment type="caution">
    <text evidence="7">The sequence shown here is derived from an EMBL/GenBank/DDBJ whole genome shotgun (WGS) entry which is preliminary data.</text>
</comment>
<feature type="domain" description="PABS" evidence="6">
    <location>
        <begin position="426"/>
        <end position="658"/>
    </location>
</feature>
<feature type="transmembrane region" description="Helical" evidence="5">
    <location>
        <begin position="179"/>
        <end position="201"/>
    </location>
</feature>
<evidence type="ECO:0000256" key="1">
    <source>
        <dbReference type="ARBA" id="ARBA00007867"/>
    </source>
</evidence>
<evidence type="ECO:0000256" key="2">
    <source>
        <dbReference type="ARBA" id="ARBA00022679"/>
    </source>
</evidence>
<comment type="similarity">
    <text evidence="1">Belongs to the spermidine/spermine synthase family.</text>
</comment>
<feature type="transmembrane region" description="Helical" evidence="5">
    <location>
        <begin position="39"/>
        <end position="60"/>
    </location>
</feature>
<feature type="transmembrane region" description="Helical" evidence="5">
    <location>
        <begin position="72"/>
        <end position="92"/>
    </location>
</feature>